<accession>A0ABT8KKU4</accession>
<dbReference type="RefSeq" id="WP_346751367.1">
    <property type="nucleotide sequence ID" value="NZ_JAUJEA010000002.1"/>
</dbReference>
<dbReference type="InterPro" id="IPR004360">
    <property type="entry name" value="Glyas_Fos-R_dOase_dom"/>
</dbReference>
<evidence type="ECO:0000313" key="2">
    <source>
        <dbReference type="EMBL" id="MDN5201341.1"/>
    </source>
</evidence>
<dbReference type="Pfam" id="PF00903">
    <property type="entry name" value="Glyoxalase"/>
    <property type="match status" value="1"/>
</dbReference>
<evidence type="ECO:0000313" key="3">
    <source>
        <dbReference type="Proteomes" id="UP001172082"/>
    </source>
</evidence>
<dbReference type="EMBL" id="JAUJEA010000002">
    <property type="protein sequence ID" value="MDN5201341.1"/>
    <property type="molecule type" value="Genomic_DNA"/>
</dbReference>
<dbReference type="InterPro" id="IPR037523">
    <property type="entry name" value="VOC_core"/>
</dbReference>
<feature type="domain" description="VOC" evidence="1">
    <location>
        <begin position="3"/>
        <end position="120"/>
    </location>
</feature>
<keyword evidence="3" id="KW-1185">Reference proteome</keyword>
<sequence>MKQFSHAASIFPVDNVLETAKYYRDKLGFDISFVWDDPPTYAVVKREDAVGIHLVKKQDNYAPSKTHIALRVFVRNVNELYKEYIDKGVEIIEDIGNRDYGMRDFNIQDPNGYILNFGTGIELLENDKPSS</sequence>
<gene>
    <name evidence="2" type="ORF">QQ008_08210</name>
</gene>
<name>A0ABT8KKU4_9BACT</name>
<evidence type="ECO:0000259" key="1">
    <source>
        <dbReference type="PROSITE" id="PS51819"/>
    </source>
</evidence>
<dbReference type="SUPFAM" id="SSF54593">
    <property type="entry name" value="Glyoxalase/Bleomycin resistance protein/Dihydroxybiphenyl dioxygenase"/>
    <property type="match status" value="1"/>
</dbReference>
<comment type="caution">
    <text evidence="2">The sequence shown here is derived from an EMBL/GenBank/DDBJ whole genome shotgun (WGS) entry which is preliminary data.</text>
</comment>
<dbReference type="Proteomes" id="UP001172082">
    <property type="component" value="Unassembled WGS sequence"/>
</dbReference>
<dbReference type="PROSITE" id="PS51819">
    <property type="entry name" value="VOC"/>
    <property type="match status" value="1"/>
</dbReference>
<organism evidence="2 3">
    <name type="scientific">Splendidivirga corallicola</name>
    <dbReference type="NCBI Taxonomy" id="3051826"/>
    <lineage>
        <taxon>Bacteria</taxon>
        <taxon>Pseudomonadati</taxon>
        <taxon>Bacteroidota</taxon>
        <taxon>Cytophagia</taxon>
        <taxon>Cytophagales</taxon>
        <taxon>Splendidivirgaceae</taxon>
        <taxon>Splendidivirga</taxon>
    </lineage>
</organism>
<dbReference type="Gene3D" id="3.10.180.10">
    <property type="entry name" value="2,3-Dihydroxybiphenyl 1,2-Dioxygenase, domain 1"/>
    <property type="match status" value="1"/>
</dbReference>
<dbReference type="InterPro" id="IPR029068">
    <property type="entry name" value="Glyas_Bleomycin-R_OHBP_Dase"/>
</dbReference>
<protein>
    <submittedName>
        <fullName evidence="2">VOC family protein</fullName>
    </submittedName>
</protein>
<proteinExistence type="predicted"/>
<reference evidence="2" key="1">
    <citation type="submission" date="2023-06" db="EMBL/GenBank/DDBJ databases">
        <title>Genomic of Parafulvivirga corallium.</title>
        <authorList>
            <person name="Wang G."/>
        </authorList>
    </citation>
    <scope>NUCLEOTIDE SEQUENCE</scope>
    <source>
        <strain evidence="2">BMA10</strain>
    </source>
</reference>